<feature type="transmembrane region" description="Helical" evidence="1">
    <location>
        <begin position="87"/>
        <end position="105"/>
    </location>
</feature>
<keyword evidence="1" id="KW-1133">Transmembrane helix</keyword>
<dbReference type="AlphaFoldDB" id="A0A420WMJ1"/>
<accession>A0A420WMJ1</accession>
<name>A0A420WMJ1_9PROT</name>
<dbReference type="EMBL" id="RBII01000001">
    <property type="protein sequence ID" value="RKQ72116.1"/>
    <property type="molecule type" value="Genomic_DNA"/>
</dbReference>
<evidence type="ECO:0000256" key="1">
    <source>
        <dbReference type="SAM" id="Phobius"/>
    </source>
</evidence>
<keyword evidence="1" id="KW-0812">Transmembrane</keyword>
<keyword evidence="1" id="KW-0472">Membrane</keyword>
<feature type="transmembrane region" description="Helical" evidence="1">
    <location>
        <begin position="45"/>
        <end position="67"/>
    </location>
</feature>
<dbReference type="RefSeq" id="WP_121100042.1">
    <property type="nucleotide sequence ID" value="NZ_RBII01000001.1"/>
</dbReference>
<dbReference type="Proteomes" id="UP000282211">
    <property type="component" value="Unassembled WGS sequence"/>
</dbReference>
<proteinExistence type="predicted"/>
<reference evidence="2 3" key="1">
    <citation type="submission" date="2018-10" db="EMBL/GenBank/DDBJ databases">
        <title>Genomic Encyclopedia of Type Strains, Phase IV (KMG-IV): sequencing the most valuable type-strain genomes for metagenomic binning, comparative biology and taxonomic classification.</title>
        <authorList>
            <person name="Goeker M."/>
        </authorList>
    </citation>
    <scope>NUCLEOTIDE SEQUENCE [LARGE SCALE GENOMIC DNA]</scope>
    <source>
        <strain evidence="2 3">DSM 22008</strain>
    </source>
</reference>
<comment type="caution">
    <text evidence="2">The sequence shown here is derived from an EMBL/GenBank/DDBJ whole genome shotgun (WGS) entry which is preliminary data.</text>
</comment>
<organism evidence="2 3">
    <name type="scientific">Litorimonas taeanensis</name>
    <dbReference type="NCBI Taxonomy" id="568099"/>
    <lineage>
        <taxon>Bacteria</taxon>
        <taxon>Pseudomonadati</taxon>
        <taxon>Pseudomonadota</taxon>
        <taxon>Alphaproteobacteria</taxon>
        <taxon>Maricaulales</taxon>
        <taxon>Robiginitomaculaceae</taxon>
    </lineage>
</organism>
<sequence length="119" mass="13499">MLVYTYMAYISLSLTLTIWVGRKLNVNGRIFLLENYGDKPVLADAINQMLLVGFYLINIGFIAYTMQIFDGVPMNWAEVLEFLSVKIGFMSIVLGVLHFSLMFALQQYSKIGFNTKVPA</sequence>
<keyword evidence="3" id="KW-1185">Reference proteome</keyword>
<dbReference type="OrthoDB" id="193443at2"/>
<feature type="transmembrane region" description="Helical" evidence="1">
    <location>
        <begin position="6"/>
        <end position="24"/>
    </location>
</feature>
<dbReference type="InParanoid" id="A0A420WMJ1"/>
<evidence type="ECO:0000313" key="2">
    <source>
        <dbReference type="EMBL" id="RKQ72116.1"/>
    </source>
</evidence>
<protein>
    <recommendedName>
        <fullName evidence="4">Integral membrane protein</fullName>
    </recommendedName>
</protein>
<evidence type="ECO:0008006" key="4">
    <source>
        <dbReference type="Google" id="ProtNLM"/>
    </source>
</evidence>
<evidence type="ECO:0000313" key="3">
    <source>
        <dbReference type="Proteomes" id="UP000282211"/>
    </source>
</evidence>
<gene>
    <name evidence="2" type="ORF">DES40_1453</name>
</gene>